<evidence type="ECO:0000259" key="8">
    <source>
        <dbReference type="PROSITE" id="PS50928"/>
    </source>
</evidence>
<feature type="transmembrane region" description="Helical" evidence="7">
    <location>
        <begin position="191"/>
        <end position="213"/>
    </location>
</feature>
<dbReference type="CDD" id="cd06261">
    <property type="entry name" value="TM_PBP2"/>
    <property type="match status" value="1"/>
</dbReference>
<evidence type="ECO:0000256" key="3">
    <source>
        <dbReference type="ARBA" id="ARBA00022475"/>
    </source>
</evidence>
<evidence type="ECO:0000313" key="10">
    <source>
        <dbReference type="Proteomes" id="UP001565927"/>
    </source>
</evidence>
<evidence type="ECO:0000256" key="1">
    <source>
        <dbReference type="ARBA" id="ARBA00004651"/>
    </source>
</evidence>
<keyword evidence="2 7" id="KW-0813">Transport</keyword>
<feature type="transmembrane region" description="Helical" evidence="7">
    <location>
        <begin position="297"/>
        <end position="326"/>
    </location>
</feature>
<sequence length="335" mass="35523">MSALPGAPGRTAVRGAARPPAASRRRWTFDRVSLVVVFLGVPLALYLVFVLYPFTQAAWYSLTSWSGFTATQEFIGLENYRRLLGDGLFLQAIGNSLSLLVVVPAVTLVLSFALACLLTFGGSSTGAVRGLSGSSFYRVVSFFPYVVPAIVVGIIFGRVYDPSAGLLNGVLTGLGLGRFQDFAWLGEPATALWAVIVVIVWSFVGFYMVLFVASIRAIPAEIFEAARIDGAGRFRTAVFIAAPGIAGSLRTAYVYLGIFALDAFVFLAAMNPDGGPGNSTLVITQQIFSTAFTQGRFGLACAMGVVLAVLTFVFTGLVLGIGQLLARRGAKEARA</sequence>
<reference evidence="9 10" key="1">
    <citation type="submission" date="2024-07" db="EMBL/GenBank/DDBJ databases">
        <authorList>
            <person name="Thanompreechachai J."/>
            <person name="Duangmal K."/>
        </authorList>
    </citation>
    <scope>NUCLEOTIDE SEQUENCE [LARGE SCALE GENOMIC DNA]</scope>
    <source>
        <strain evidence="9 10">LSe6-4</strain>
    </source>
</reference>
<dbReference type="InterPro" id="IPR000515">
    <property type="entry name" value="MetI-like"/>
</dbReference>
<organism evidence="9 10">
    <name type="scientific">Kineococcus halophytocola</name>
    <dbReference type="NCBI Taxonomy" id="3234027"/>
    <lineage>
        <taxon>Bacteria</taxon>
        <taxon>Bacillati</taxon>
        <taxon>Actinomycetota</taxon>
        <taxon>Actinomycetes</taxon>
        <taxon>Kineosporiales</taxon>
        <taxon>Kineosporiaceae</taxon>
        <taxon>Kineococcus</taxon>
    </lineage>
</organism>
<keyword evidence="4 7" id="KW-0812">Transmembrane</keyword>
<comment type="similarity">
    <text evidence="7">Belongs to the binding-protein-dependent transport system permease family.</text>
</comment>
<proteinExistence type="inferred from homology"/>
<feature type="transmembrane region" description="Helical" evidence="7">
    <location>
        <begin position="32"/>
        <end position="54"/>
    </location>
</feature>
<keyword evidence="6 7" id="KW-0472">Membrane</keyword>
<dbReference type="PROSITE" id="PS50928">
    <property type="entry name" value="ABC_TM1"/>
    <property type="match status" value="1"/>
</dbReference>
<dbReference type="RefSeq" id="WP_370441294.1">
    <property type="nucleotide sequence ID" value="NZ_JBGFTU010000009.1"/>
</dbReference>
<feature type="domain" description="ABC transmembrane type-1" evidence="8">
    <location>
        <begin position="93"/>
        <end position="318"/>
    </location>
</feature>
<feature type="transmembrane region" description="Helical" evidence="7">
    <location>
        <begin position="97"/>
        <end position="121"/>
    </location>
</feature>
<evidence type="ECO:0000256" key="4">
    <source>
        <dbReference type="ARBA" id="ARBA00022692"/>
    </source>
</evidence>
<feature type="transmembrane region" description="Helical" evidence="7">
    <location>
        <begin position="142"/>
        <end position="160"/>
    </location>
</feature>
<dbReference type="PANTHER" id="PTHR30193">
    <property type="entry name" value="ABC TRANSPORTER PERMEASE PROTEIN"/>
    <property type="match status" value="1"/>
</dbReference>
<dbReference type="PANTHER" id="PTHR30193:SF41">
    <property type="entry name" value="DIACETYLCHITOBIOSE UPTAKE SYSTEM PERMEASE PROTEIN NGCF"/>
    <property type="match status" value="1"/>
</dbReference>
<dbReference type="Pfam" id="PF00528">
    <property type="entry name" value="BPD_transp_1"/>
    <property type="match status" value="1"/>
</dbReference>
<keyword evidence="3" id="KW-1003">Cell membrane</keyword>
<evidence type="ECO:0000313" key="9">
    <source>
        <dbReference type="EMBL" id="MEZ0165075.1"/>
    </source>
</evidence>
<dbReference type="Gene3D" id="1.10.3720.10">
    <property type="entry name" value="MetI-like"/>
    <property type="match status" value="1"/>
</dbReference>
<comment type="caution">
    <text evidence="9">The sequence shown here is derived from an EMBL/GenBank/DDBJ whole genome shotgun (WGS) entry which is preliminary data.</text>
</comment>
<evidence type="ECO:0000256" key="7">
    <source>
        <dbReference type="RuleBase" id="RU363032"/>
    </source>
</evidence>
<dbReference type="SUPFAM" id="SSF161098">
    <property type="entry name" value="MetI-like"/>
    <property type="match status" value="1"/>
</dbReference>
<dbReference type="Proteomes" id="UP001565927">
    <property type="component" value="Unassembled WGS sequence"/>
</dbReference>
<keyword evidence="5 7" id="KW-1133">Transmembrane helix</keyword>
<dbReference type="InterPro" id="IPR035906">
    <property type="entry name" value="MetI-like_sf"/>
</dbReference>
<name>A0ABV4H0J0_9ACTN</name>
<accession>A0ABV4H0J0</accession>
<dbReference type="InterPro" id="IPR051393">
    <property type="entry name" value="ABC_transporter_permease"/>
</dbReference>
<protein>
    <submittedName>
        <fullName evidence="9">Carbohydrate ABC transporter permease</fullName>
    </submittedName>
</protein>
<evidence type="ECO:0000256" key="6">
    <source>
        <dbReference type="ARBA" id="ARBA00023136"/>
    </source>
</evidence>
<gene>
    <name evidence="9" type="ORF">AB2L27_09895</name>
</gene>
<evidence type="ECO:0000256" key="2">
    <source>
        <dbReference type="ARBA" id="ARBA00022448"/>
    </source>
</evidence>
<evidence type="ECO:0000256" key="5">
    <source>
        <dbReference type="ARBA" id="ARBA00022989"/>
    </source>
</evidence>
<dbReference type="EMBL" id="JBGFTU010000009">
    <property type="protein sequence ID" value="MEZ0165075.1"/>
    <property type="molecule type" value="Genomic_DNA"/>
</dbReference>
<comment type="subcellular location">
    <subcellularLocation>
        <location evidence="1 7">Cell membrane</location>
        <topology evidence="1 7">Multi-pass membrane protein</topology>
    </subcellularLocation>
</comment>
<keyword evidence="10" id="KW-1185">Reference proteome</keyword>